<gene>
    <name evidence="1" type="ORF">LHYA1_G002735</name>
</gene>
<comment type="caution">
    <text evidence="1">The sequence shown here is derived from an EMBL/GenBank/DDBJ whole genome shotgun (WGS) entry which is preliminary data.</text>
</comment>
<dbReference type="OrthoDB" id="44789at2759"/>
<dbReference type="AlphaFoldDB" id="A0A8H8U183"/>
<sequence>MSQDEEANEHTQLLDPKVECLINYILPLSKGERALAETAIGERLSYNDYTTIDWLHDFGRIPSR</sequence>
<protein>
    <submittedName>
        <fullName evidence="1">Uncharacterized protein</fullName>
    </submittedName>
</protein>
<accession>A0A8H8U183</accession>
<evidence type="ECO:0000313" key="1">
    <source>
        <dbReference type="EMBL" id="TVY28105.1"/>
    </source>
</evidence>
<reference evidence="1 2" key="1">
    <citation type="submission" date="2018-05" db="EMBL/GenBank/DDBJ databases">
        <title>Genome sequencing and assembly of the regulated plant pathogen Lachnellula willkommii and related sister species for the development of diagnostic species identification markers.</title>
        <authorList>
            <person name="Giroux E."/>
            <person name="Bilodeau G."/>
        </authorList>
    </citation>
    <scope>NUCLEOTIDE SEQUENCE [LARGE SCALE GENOMIC DNA]</scope>
    <source>
        <strain evidence="1 2">CBS 185.66</strain>
    </source>
</reference>
<evidence type="ECO:0000313" key="2">
    <source>
        <dbReference type="Proteomes" id="UP000431533"/>
    </source>
</evidence>
<keyword evidence="2" id="KW-1185">Reference proteome</keyword>
<dbReference type="GeneID" id="41982933"/>
<dbReference type="Proteomes" id="UP000431533">
    <property type="component" value="Unassembled WGS sequence"/>
</dbReference>
<organism evidence="1 2">
    <name type="scientific">Lachnellula hyalina</name>
    <dbReference type="NCBI Taxonomy" id="1316788"/>
    <lineage>
        <taxon>Eukaryota</taxon>
        <taxon>Fungi</taxon>
        <taxon>Dikarya</taxon>
        <taxon>Ascomycota</taxon>
        <taxon>Pezizomycotina</taxon>
        <taxon>Leotiomycetes</taxon>
        <taxon>Helotiales</taxon>
        <taxon>Lachnaceae</taxon>
        <taxon>Lachnellula</taxon>
    </lineage>
</organism>
<dbReference type="RefSeq" id="XP_031006893.1">
    <property type="nucleotide sequence ID" value="XM_031147710.1"/>
</dbReference>
<name>A0A8H8U183_9HELO</name>
<dbReference type="EMBL" id="QGMH01000036">
    <property type="protein sequence ID" value="TVY28105.1"/>
    <property type="molecule type" value="Genomic_DNA"/>
</dbReference>
<proteinExistence type="predicted"/>